<proteinExistence type="predicted"/>
<dbReference type="STRING" id="108003.B1C78_01170"/>
<name>A0A1V3NUI9_9GAMM</name>
<dbReference type="AlphaFoldDB" id="A0A1V3NUI9"/>
<reference evidence="1 2" key="1">
    <citation type="submission" date="2017-02" db="EMBL/GenBank/DDBJ databases">
        <title>Genomic diversity within the haloalkaliphilic genus Thioalkalivibrio.</title>
        <authorList>
            <person name="Ahn A.-C."/>
            <person name="Meier-Kolthoff J."/>
            <person name="Overmars L."/>
            <person name="Richter M."/>
            <person name="Woyke T."/>
            <person name="Sorokin D.Y."/>
            <person name="Muyzer G."/>
        </authorList>
    </citation>
    <scope>NUCLEOTIDE SEQUENCE [LARGE SCALE GENOMIC DNA]</scope>
    <source>
        <strain evidence="1 2">ALJD</strain>
    </source>
</reference>
<dbReference type="SUPFAM" id="SSF53254">
    <property type="entry name" value="Phosphoglycerate mutase-like"/>
    <property type="match status" value="1"/>
</dbReference>
<dbReference type="OrthoDB" id="8685508at2"/>
<dbReference type="Gene3D" id="3.40.50.1240">
    <property type="entry name" value="Phosphoglycerate mutase-like"/>
    <property type="match status" value="1"/>
</dbReference>
<sequence length="182" mass="19394">MLLALAGFYGETAATAESLLGELKRPGHVLVLRHAYAPGTGDPGGFTLDDCSTQRNLSEAGRAQARNLGAKLRNAGVEAAHVYSSRWCRCLETAQALGMGAVTGLPLLDSLFLSERVEIESRTRELKAFLADRKHAEPVILVTHQANIRALVGRPTASGEAVLLRIHSADAIDVVGTFLPDP</sequence>
<comment type="caution">
    <text evidence="1">The sequence shown here is derived from an EMBL/GenBank/DDBJ whole genome shotgun (WGS) entry which is preliminary data.</text>
</comment>
<evidence type="ECO:0000313" key="2">
    <source>
        <dbReference type="Proteomes" id="UP000189462"/>
    </source>
</evidence>
<dbReference type="InterPro" id="IPR051710">
    <property type="entry name" value="Phosphatase_SH3-domain"/>
</dbReference>
<protein>
    <submittedName>
        <fullName evidence="1">Fructose-2,6-bisphosphatase</fullName>
    </submittedName>
</protein>
<organism evidence="1 2">
    <name type="scientific">Thioalkalivibrio denitrificans</name>
    <dbReference type="NCBI Taxonomy" id="108003"/>
    <lineage>
        <taxon>Bacteria</taxon>
        <taxon>Pseudomonadati</taxon>
        <taxon>Pseudomonadota</taxon>
        <taxon>Gammaproteobacteria</taxon>
        <taxon>Chromatiales</taxon>
        <taxon>Ectothiorhodospiraceae</taxon>
        <taxon>Thioalkalivibrio</taxon>
    </lineage>
</organism>
<keyword evidence="2" id="KW-1185">Reference proteome</keyword>
<dbReference type="CDD" id="cd07040">
    <property type="entry name" value="HP"/>
    <property type="match status" value="1"/>
</dbReference>
<evidence type="ECO:0000313" key="1">
    <source>
        <dbReference type="EMBL" id="OOG28691.1"/>
    </source>
</evidence>
<dbReference type="InterPro" id="IPR029033">
    <property type="entry name" value="His_PPase_superfam"/>
</dbReference>
<gene>
    <name evidence="1" type="ORF">B1C78_01170</name>
</gene>
<dbReference type="PANTHER" id="PTHR16469">
    <property type="entry name" value="UBIQUITIN-ASSOCIATED AND SH3 DOMAIN-CONTAINING BA-RELATED"/>
    <property type="match status" value="1"/>
</dbReference>
<dbReference type="SMART" id="SM00855">
    <property type="entry name" value="PGAM"/>
    <property type="match status" value="1"/>
</dbReference>
<accession>A0A1V3NUI9</accession>
<dbReference type="PANTHER" id="PTHR16469:SF27">
    <property type="entry name" value="UBIQUITIN-ASSOCIATED AND SH3 DOMAIN-CONTAINING BA-RELATED"/>
    <property type="match status" value="1"/>
</dbReference>
<dbReference type="EMBL" id="MVBK01000005">
    <property type="protein sequence ID" value="OOG28691.1"/>
    <property type="molecule type" value="Genomic_DNA"/>
</dbReference>
<dbReference type="Pfam" id="PF00300">
    <property type="entry name" value="His_Phos_1"/>
    <property type="match status" value="1"/>
</dbReference>
<dbReference type="InterPro" id="IPR013078">
    <property type="entry name" value="His_Pase_superF_clade-1"/>
</dbReference>
<dbReference type="Proteomes" id="UP000189462">
    <property type="component" value="Unassembled WGS sequence"/>
</dbReference>